<evidence type="ECO:0000313" key="2">
    <source>
        <dbReference type="EMBL" id="VDK45236.1"/>
    </source>
</evidence>
<dbReference type="AlphaFoldDB" id="A0A0M3JV14"/>
<organism evidence="4">
    <name type="scientific">Anisakis simplex</name>
    <name type="common">Herring worm</name>
    <dbReference type="NCBI Taxonomy" id="6269"/>
    <lineage>
        <taxon>Eukaryota</taxon>
        <taxon>Metazoa</taxon>
        <taxon>Ecdysozoa</taxon>
        <taxon>Nematoda</taxon>
        <taxon>Chromadorea</taxon>
        <taxon>Rhabditida</taxon>
        <taxon>Spirurina</taxon>
        <taxon>Ascaridomorpha</taxon>
        <taxon>Ascaridoidea</taxon>
        <taxon>Anisakidae</taxon>
        <taxon>Anisakis</taxon>
        <taxon>Anisakis simplex complex</taxon>
    </lineage>
</organism>
<evidence type="ECO:0000256" key="1">
    <source>
        <dbReference type="SAM" id="Phobius"/>
    </source>
</evidence>
<protein>
    <submittedName>
        <fullName evidence="4">Transmembrane protein</fullName>
    </submittedName>
</protein>
<reference evidence="2 3" key="2">
    <citation type="submission" date="2018-11" db="EMBL/GenBank/DDBJ databases">
        <authorList>
            <consortium name="Pathogen Informatics"/>
        </authorList>
    </citation>
    <scope>NUCLEOTIDE SEQUENCE [LARGE SCALE GENOMIC DNA]</scope>
</reference>
<dbReference type="WBParaSite" id="ASIM_0001204801-mRNA-1">
    <property type="protein sequence ID" value="ASIM_0001204801-mRNA-1"/>
    <property type="gene ID" value="ASIM_0001204801"/>
</dbReference>
<evidence type="ECO:0000313" key="4">
    <source>
        <dbReference type="WBParaSite" id="ASIM_0001204801-mRNA-1"/>
    </source>
</evidence>
<keyword evidence="3" id="KW-1185">Reference proteome</keyword>
<dbReference type="EMBL" id="UYRR01031077">
    <property type="protein sequence ID" value="VDK45236.1"/>
    <property type="molecule type" value="Genomic_DNA"/>
</dbReference>
<dbReference type="Proteomes" id="UP000267096">
    <property type="component" value="Unassembled WGS sequence"/>
</dbReference>
<sequence length="216" mass="24491">MSRYVVLYFNYDGYGFTGDWEKYAESGTQIYFLIFNASIMFSELLVYAIILFKLITTEKVHAGVVIKRSSAANTTQETVRFSVHPSNQARKAIERSLLASCFISWSNFHQHSDISREDKRLFGDVLLLDWSDLVGSLPPVLELDSACRVISNPNIRPVFLCNGRRVDVEVKLSGKGIAQVPCESFFCDMKLIPRMERSSSEFGVQCSHKTILVRSI</sequence>
<evidence type="ECO:0000313" key="3">
    <source>
        <dbReference type="Proteomes" id="UP000267096"/>
    </source>
</evidence>
<accession>A0A0M3JV14</accession>
<keyword evidence="1" id="KW-0472">Membrane</keyword>
<proteinExistence type="predicted"/>
<keyword evidence="1" id="KW-1133">Transmembrane helix</keyword>
<gene>
    <name evidence="2" type="ORF">ASIM_LOCUS11514</name>
</gene>
<feature type="transmembrane region" description="Helical" evidence="1">
    <location>
        <begin position="30"/>
        <end position="52"/>
    </location>
</feature>
<keyword evidence="1" id="KW-0812">Transmembrane</keyword>
<name>A0A0M3JV14_ANISI</name>
<reference evidence="4" key="1">
    <citation type="submission" date="2017-02" db="UniProtKB">
        <authorList>
            <consortium name="WormBaseParasite"/>
        </authorList>
    </citation>
    <scope>IDENTIFICATION</scope>
</reference>